<name>A0A8J3XYX3_9ACTN</name>
<dbReference type="EMBL" id="BOOR01000024">
    <property type="protein sequence ID" value="GII55188.1"/>
    <property type="molecule type" value="Genomic_DNA"/>
</dbReference>
<evidence type="ECO:0000256" key="4">
    <source>
        <dbReference type="ARBA" id="ARBA00022827"/>
    </source>
</evidence>
<dbReference type="GO" id="GO:0003995">
    <property type="term" value="F:acyl-CoA dehydrogenase activity"/>
    <property type="evidence" value="ECO:0007669"/>
    <property type="project" value="TreeGrafter"/>
</dbReference>
<dbReference type="InterPro" id="IPR009075">
    <property type="entry name" value="AcylCo_DH/oxidase_C"/>
</dbReference>
<comment type="similarity">
    <text evidence="2">Belongs to the acyl-CoA dehydrogenase family.</text>
</comment>
<dbReference type="InterPro" id="IPR036250">
    <property type="entry name" value="AcylCo_DH-like_C"/>
</dbReference>
<evidence type="ECO:0000313" key="8">
    <source>
        <dbReference type="EMBL" id="GII55188.1"/>
    </source>
</evidence>
<dbReference type="AlphaFoldDB" id="A0A8J3XYX3"/>
<keyword evidence="9" id="KW-1185">Reference proteome</keyword>
<evidence type="ECO:0000313" key="9">
    <source>
        <dbReference type="Proteomes" id="UP000605992"/>
    </source>
</evidence>
<dbReference type="Pfam" id="PF00441">
    <property type="entry name" value="Acyl-CoA_dh_1"/>
    <property type="match status" value="1"/>
</dbReference>
<evidence type="ECO:0000256" key="1">
    <source>
        <dbReference type="ARBA" id="ARBA00001974"/>
    </source>
</evidence>
<dbReference type="Proteomes" id="UP000605992">
    <property type="component" value="Unassembled WGS sequence"/>
</dbReference>
<keyword evidence="4" id="KW-0274">FAD</keyword>
<protein>
    <submittedName>
        <fullName evidence="8">Putative acyl-CoA dehydrogenase FadE</fullName>
    </submittedName>
</protein>
<evidence type="ECO:0000259" key="6">
    <source>
        <dbReference type="Pfam" id="PF00441"/>
    </source>
</evidence>
<sequence length="377" mass="39242">MTFPFTDEQIAYALAVREVLARHCPAHAVGEAAGASHREARLPAWPQLAAMGFFGALVPQERGGLGRGLADVILAFEETGRAALPGPVVETAAVGPLTLDDGDLLARLAAGRLCVSARLGDQVYVPDADLADLLVMERRGSPEQGDGEPWIVPAARARCTPEPGIDPVRRLFSVTIDSPEDSLGDSPGDSTGGVAARTRRAFRPARPALRAATVAVAAQLVGLARRVLEVSTDYARRHKQFGVPVAAFQAIKRRLADVAVAIDLAASLVYAAAEAVHRGSVRHGVAGSGAGEAVLRSGVGEVDRVVSAAKAAAGEAAASAATMALKVYGADGYAGEPDLKLWLARVWSLASAYGDTGVHRLRTAVMPQFVSPTCPWA</sequence>
<dbReference type="Pfam" id="PF02771">
    <property type="entry name" value="Acyl-CoA_dh_N"/>
    <property type="match status" value="1"/>
</dbReference>
<dbReference type="InterPro" id="IPR009100">
    <property type="entry name" value="AcylCoA_DH/oxidase_NM_dom_sf"/>
</dbReference>
<feature type="domain" description="Acyl-CoA dehydrogenase/oxidase N-terminal" evidence="7">
    <location>
        <begin position="6"/>
        <end position="85"/>
    </location>
</feature>
<dbReference type="Gene3D" id="1.20.140.10">
    <property type="entry name" value="Butyryl-CoA Dehydrogenase, subunit A, domain 3"/>
    <property type="match status" value="1"/>
</dbReference>
<evidence type="ECO:0000256" key="5">
    <source>
        <dbReference type="ARBA" id="ARBA00023002"/>
    </source>
</evidence>
<comment type="cofactor">
    <cofactor evidence="1">
        <name>FAD</name>
        <dbReference type="ChEBI" id="CHEBI:57692"/>
    </cofactor>
</comment>
<dbReference type="PANTHER" id="PTHR43884">
    <property type="entry name" value="ACYL-COA DEHYDROGENASE"/>
    <property type="match status" value="1"/>
</dbReference>
<keyword evidence="5" id="KW-0560">Oxidoreductase</keyword>
<evidence type="ECO:0000256" key="3">
    <source>
        <dbReference type="ARBA" id="ARBA00022630"/>
    </source>
</evidence>
<dbReference type="Gene3D" id="1.10.540.10">
    <property type="entry name" value="Acyl-CoA dehydrogenase/oxidase, N-terminal domain"/>
    <property type="match status" value="1"/>
</dbReference>
<reference evidence="8" key="1">
    <citation type="submission" date="2021-01" db="EMBL/GenBank/DDBJ databases">
        <title>Whole genome shotgun sequence of Planotetraspora thailandica NBRC 104271.</title>
        <authorList>
            <person name="Komaki H."/>
            <person name="Tamura T."/>
        </authorList>
    </citation>
    <scope>NUCLEOTIDE SEQUENCE</scope>
    <source>
        <strain evidence="8">NBRC 104271</strain>
    </source>
</reference>
<dbReference type="GO" id="GO:0050660">
    <property type="term" value="F:flavin adenine dinucleotide binding"/>
    <property type="evidence" value="ECO:0007669"/>
    <property type="project" value="InterPro"/>
</dbReference>
<dbReference type="PANTHER" id="PTHR43884:SF20">
    <property type="entry name" value="ACYL-COA DEHYDROGENASE FADE28"/>
    <property type="match status" value="1"/>
</dbReference>
<gene>
    <name evidence="8" type="ORF">Pth03_35770</name>
</gene>
<proteinExistence type="inferred from homology"/>
<feature type="domain" description="Acyl-CoA dehydrogenase/oxidase C-terminal" evidence="6">
    <location>
        <begin position="209"/>
        <end position="362"/>
    </location>
</feature>
<evidence type="ECO:0000256" key="2">
    <source>
        <dbReference type="ARBA" id="ARBA00009347"/>
    </source>
</evidence>
<accession>A0A8J3XYX3</accession>
<keyword evidence="3" id="KW-0285">Flavoprotein</keyword>
<organism evidence="8 9">
    <name type="scientific">Planotetraspora thailandica</name>
    <dbReference type="NCBI Taxonomy" id="487172"/>
    <lineage>
        <taxon>Bacteria</taxon>
        <taxon>Bacillati</taxon>
        <taxon>Actinomycetota</taxon>
        <taxon>Actinomycetes</taxon>
        <taxon>Streptosporangiales</taxon>
        <taxon>Streptosporangiaceae</taxon>
        <taxon>Planotetraspora</taxon>
    </lineage>
</organism>
<evidence type="ECO:0000259" key="7">
    <source>
        <dbReference type="Pfam" id="PF02771"/>
    </source>
</evidence>
<dbReference type="SUPFAM" id="SSF56645">
    <property type="entry name" value="Acyl-CoA dehydrogenase NM domain-like"/>
    <property type="match status" value="1"/>
</dbReference>
<comment type="caution">
    <text evidence="8">The sequence shown here is derived from an EMBL/GenBank/DDBJ whole genome shotgun (WGS) entry which is preliminary data.</text>
</comment>
<dbReference type="SUPFAM" id="SSF47203">
    <property type="entry name" value="Acyl-CoA dehydrogenase C-terminal domain-like"/>
    <property type="match status" value="1"/>
</dbReference>
<dbReference type="InterPro" id="IPR037069">
    <property type="entry name" value="AcylCoA_DH/ox_N_sf"/>
</dbReference>
<dbReference type="RefSeq" id="WP_203945394.1">
    <property type="nucleotide sequence ID" value="NZ_BOOR01000024.1"/>
</dbReference>
<dbReference type="InterPro" id="IPR013786">
    <property type="entry name" value="AcylCoA_DH/ox_N"/>
</dbReference>